<dbReference type="PANTHER" id="PTHR34474">
    <property type="entry name" value="SIGNAL TRANSDUCTION PROTEIN TRAP"/>
    <property type="match status" value="1"/>
</dbReference>
<organism evidence="2">
    <name type="scientific">uncultured Rubrobacteraceae bacterium</name>
    <dbReference type="NCBI Taxonomy" id="349277"/>
    <lineage>
        <taxon>Bacteria</taxon>
        <taxon>Bacillati</taxon>
        <taxon>Actinomycetota</taxon>
        <taxon>Rubrobacteria</taxon>
        <taxon>Rubrobacterales</taxon>
        <taxon>Rubrobacteraceae</taxon>
        <taxon>environmental samples</taxon>
    </lineage>
</organism>
<dbReference type="InterPro" id="IPR007138">
    <property type="entry name" value="ABM_dom"/>
</dbReference>
<accession>A0A6J4PS50</accession>
<dbReference type="PANTHER" id="PTHR34474:SF4">
    <property type="entry name" value="HEME OXYGENASE (STAPHYLOBILIN-PRODUCING) 1"/>
    <property type="match status" value="1"/>
</dbReference>
<dbReference type="InterPro" id="IPR050404">
    <property type="entry name" value="Heme-degrading_MO"/>
</dbReference>
<evidence type="ECO:0000259" key="1">
    <source>
        <dbReference type="PROSITE" id="PS51725"/>
    </source>
</evidence>
<dbReference type="SUPFAM" id="SSF54909">
    <property type="entry name" value="Dimeric alpha+beta barrel"/>
    <property type="match status" value="1"/>
</dbReference>
<dbReference type="PROSITE" id="PS51725">
    <property type="entry name" value="ABM"/>
    <property type="match status" value="1"/>
</dbReference>
<evidence type="ECO:0000313" key="2">
    <source>
        <dbReference type="EMBL" id="CAA9422836.1"/>
    </source>
</evidence>
<feature type="domain" description="ABM" evidence="1">
    <location>
        <begin position="2"/>
        <end position="94"/>
    </location>
</feature>
<reference evidence="2" key="1">
    <citation type="submission" date="2020-02" db="EMBL/GenBank/DDBJ databases">
        <authorList>
            <person name="Meier V. D."/>
        </authorList>
    </citation>
    <scope>NUCLEOTIDE SEQUENCE</scope>
    <source>
        <strain evidence="2">AVDCRST_MAG03</strain>
    </source>
</reference>
<gene>
    <name evidence="2" type="ORF">AVDCRST_MAG03-2670</name>
</gene>
<dbReference type="Gene3D" id="3.30.70.100">
    <property type="match status" value="1"/>
</dbReference>
<name>A0A6J4PS50_9ACTN</name>
<protein>
    <recommendedName>
        <fullName evidence="1">ABM domain-containing protein</fullName>
    </recommendedName>
</protein>
<dbReference type="InterPro" id="IPR011008">
    <property type="entry name" value="Dimeric_a/b-barrel"/>
</dbReference>
<dbReference type="EMBL" id="CADCUT010000159">
    <property type="protein sequence ID" value="CAA9422836.1"/>
    <property type="molecule type" value="Genomic_DNA"/>
</dbReference>
<dbReference type="Pfam" id="PF03992">
    <property type="entry name" value="ABM"/>
    <property type="match status" value="1"/>
</dbReference>
<sequence length="104" mass="11364">MIAIMNSLPVNEGAADAVVERFSGSRGHVQDFPGFVSMEVLKSAEEDEVLVVTRWRDRAAFDSWVRSEEFAKAHARGGTQGLLRGHPKMTSYEVAVQRVGSAGD</sequence>
<proteinExistence type="predicted"/>
<dbReference type="AlphaFoldDB" id="A0A6J4PS50"/>